<dbReference type="PANTHER" id="PTHR10133:SF62">
    <property type="entry name" value="DNA POLYMERASE THETA"/>
    <property type="match status" value="1"/>
</dbReference>
<dbReference type="Gene3D" id="1.10.3380.20">
    <property type="match status" value="1"/>
</dbReference>
<organism evidence="2">
    <name type="scientific">Clastoptera arizonana</name>
    <name type="common">Arizona spittle bug</name>
    <dbReference type="NCBI Taxonomy" id="38151"/>
    <lineage>
        <taxon>Eukaryota</taxon>
        <taxon>Metazoa</taxon>
        <taxon>Ecdysozoa</taxon>
        <taxon>Arthropoda</taxon>
        <taxon>Hexapoda</taxon>
        <taxon>Insecta</taxon>
        <taxon>Pterygota</taxon>
        <taxon>Neoptera</taxon>
        <taxon>Paraneoptera</taxon>
        <taxon>Hemiptera</taxon>
        <taxon>Auchenorrhyncha</taxon>
        <taxon>Cercopoidea</taxon>
        <taxon>Clastopteridae</taxon>
        <taxon>Clastoptera</taxon>
    </lineage>
</organism>
<dbReference type="InterPro" id="IPR048960">
    <property type="entry name" value="POLQ-like_helical"/>
</dbReference>
<dbReference type="GO" id="GO:0006261">
    <property type="term" value="P:DNA-templated DNA replication"/>
    <property type="evidence" value="ECO:0007669"/>
    <property type="project" value="InterPro"/>
</dbReference>
<dbReference type="Pfam" id="PF21099">
    <property type="entry name" value="POLQ_helical"/>
    <property type="match status" value="1"/>
</dbReference>
<feature type="domain" description="POLQ-like helical" evidence="1">
    <location>
        <begin position="8"/>
        <end position="87"/>
    </location>
</feature>
<dbReference type="SUPFAM" id="SSF158702">
    <property type="entry name" value="Sec63 N-terminal domain-like"/>
    <property type="match status" value="1"/>
</dbReference>
<evidence type="ECO:0000259" key="1">
    <source>
        <dbReference type="Pfam" id="PF21099"/>
    </source>
</evidence>
<reference evidence="2" key="1">
    <citation type="submission" date="2015-12" db="EMBL/GenBank/DDBJ databases">
        <title>De novo transcriptome assembly of four potential Pierce s Disease insect vectors from Arizona vineyards.</title>
        <authorList>
            <person name="Tassone E.E."/>
        </authorList>
    </citation>
    <scope>NUCLEOTIDE SEQUENCE</scope>
</reference>
<dbReference type="InterPro" id="IPR002298">
    <property type="entry name" value="DNA_polymerase_A"/>
</dbReference>
<dbReference type="EMBL" id="GEDC01024790">
    <property type="protein sequence ID" value="JAS12508.1"/>
    <property type="molecule type" value="Transcribed_RNA"/>
</dbReference>
<evidence type="ECO:0000313" key="2">
    <source>
        <dbReference type="EMBL" id="JAS12508.1"/>
    </source>
</evidence>
<sequence length="360" mass="40325">KGMINMKSAIQLQLLSIHRRFYAALALQDLVNEIPISAVAAKYKCSKGMLQSLQQSASTFAGMATQFSRRLGWSNVELLLSQFCARLQFGVHRELLDLLRLDCLNPSCARALYNADITGLSDLAVASIAKIEKALLKAVPFESAKEKNENKLRRIWLVGRHAATENEAAILLISEARQYLEMELGLIQANWDNTESKIEDTVDTTQNTLTQSLIGSTQIIGDLVLKQDKNCENIIENAGKYENSEMLESVSEKMEEIKHMSLNIRANEYCHTGNENENKSICQEMHNKETGVPKSCRKTLEVEQSPIQEVDSIANVSKTSSLDIFDSDNSYLEGKISFSSDFCDEISLEKIEEANEECKK</sequence>
<protein>
    <recommendedName>
        <fullName evidence="1">POLQ-like helical domain-containing protein</fullName>
    </recommendedName>
</protein>
<gene>
    <name evidence="2" type="ORF">g.2933</name>
</gene>
<accession>A0A1B6CGF6</accession>
<feature type="non-terminal residue" evidence="2">
    <location>
        <position position="360"/>
    </location>
</feature>
<proteinExistence type="predicted"/>
<feature type="non-terminal residue" evidence="2">
    <location>
        <position position="1"/>
    </location>
</feature>
<dbReference type="GO" id="GO:0097681">
    <property type="term" value="P:double-strand break repair via alternative nonhomologous end joining"/>
    <property type="evidence" value="ECO:0007669"/>
    <property type="project" value="TreeGrafter"/>
</dbReference>
<dbReference type="AlphaFoldDB" id="A0A1B6CGF6"/>
<dbReference type="GO" id="GO:0003887">
    <property type="term" value="F:DNA-directed DNA polymerase activity"/>
    <property type="evidence" value="ECO:0007669"/>
    <property type="project" value="InterPro"/>
</dbReference>
<name>A0A1B6CGF6_9HEMI</name>
<dbReference type="PANTHER" id="PTHR10133">
    <property type="entry name" value="DNA POLYMERASE I"/>
    <property type="match status" value="1"/>
</dbReference>